<dbReference type="PANTHER" id="PTHR30273:SF2">
    <property type="entry name" value="PROTEIN FECR"/>
    <property type="match status" value="1"/>
</dbReference>
<dbReference type="Pfam" id="PF04773">
    <property type="entry name" value="FecR"/>
    <property type="match status" value="1"/>
</dbReference>
<proteinExistence type="predicted"/>
<dbReference type="RefSeq" id="WP_229107467.1">
    <property type="nucleotide sequence ID" value="NZ_DAWDXQ010000021.1"/>
</dbReference>
<protein>
    <submittedName>
        <fullName evidence="4">FecR domain-containing protein</fullName>
    </submittedName>
</protein>
<evidence type="ECO:0000313" key="5">
    <source>
        <dbReference type="Proteomes" id="UP001205035"/>
    </source>
</evidence>
<gene>
    <name evidence="4" type="ORF">NE651_06880</name>
</gene>
<keyword evidence="1" id="KW-0812">Transmembrane</keyword>
<comment type="caution">
    <text evidence="4">The sequence shown here is derived from an EMBL/GenBank/DDBJ whole genome shotgun (WGS) entry which is preliminary data.</text>
</comment>
<keyword evidence="1" id="KW-1133">Transmembrane helix</keyword>
<reference evidence="4" key="1">
    <citation type="submission" date="2022-06" db="EMBL/GenBank/DDBJ databases">
        <title>Isolation of gut microbiota from human fecal samples.</title>
        <authorList>
            <person name="Pamer E.G."/>
            <person name="Barat B."/>
            <person name="Waligurski E."/>
            <person name="Medina S."/>
            <person name="Paddock L."/>
            <person name="Mostad J."/>
        </authorList>
    </citation>
    <scope>NUCLEOTIDE SEQUENCE</scope>
    <source>
        <strain evidence="4">DFI.6.22</strain>
    </source>
</reference>
<dbReference type="PIRSF" id="PIRSF018266">
    <property type="entry name" value="FecR"/>
    <property type="match status" value="1"/>
</dbReference>
<dbReference type="PANTHER" id="PTHR30273">
    <property type="entry name" value="PERIPLASMIC SIGNAL SENSOR AND SIGMA FACTOR ACTIVATOR FECR-RELATED"/>
    <property type="match status" value="1"/>
</dbReference>
<feature type="transmembrane region" description="Helical" evidence="1">
    <location>
        <begin position="91"/>
        <end position="111"/>
    </location>
</feature>
<organism evidence="4 5">
    <name type="scientific">Alistipes onderdonkii</name>
    <dbReference type="NCBI Taxonomy" id="328813"/>
    <lineage>
        <taxon>Bacteria</taxon>
        <taxon>Pseudomonadati</taxon>
        <taxon>Bacteroidota</taxon>
        <taxon>Bacteroidia</taxon>
        <taxon>Bacteroidales</taxon>
        <taxon>Rikenellaceae</taxon>
        <taxon>Alistipes</taxon>
    </lineage>
</organism>
<dbReference type="Proteomes" id="UP001205035">
    <property type="component" value="Unassembled WGS sequence"/>
</dbReference>
<dbReference type="Pfam" id="PF16344">
    <property type="entry name" value="FecR_C"/>
    <property type="match status" value="1"/>
</dbReference>
<feature type="domain" description="Protein FecR C-terminal" evidence="3">
    <location>
        <begin position="267"/>
        <end position="332"/>
    </location>
</feature>
<evidence type="ECO:0000259" key="3">
    <source>
        <dbReference type="Pfam" id="PF16344"/>
    </source>
</evidence>
<name>A0AAJ1CEU3_9BACT</name>
<dbReference type="InterPro" id="IPR012373">
    <property type="entry name" value="Ferrdict_sens_TM"/>
</dbReference>
<evidence type="ECO:0000256" key="1">
    <source>
        <dbReference type="SAM" id="Phobius"/>
    </source>
</evidence>
<dbReference type="InterPro" id="IPR032508">
    <property type="entry name" value="FecR_C"/>
</dbReference>
<accession>A0AAJ1CEU3</accession>
<dbReference type="Gene3D" id="3.55.50.30">
    <property type="match status" value="1"/>
</dbReference>
<dbReference type="AlphaFoldDB" id="A0AAJ1CEU3"/>
<keyword evidence="1" id="KW-0472">Membrane</keyword>
<dbReference type="GO" id="GO:0016989">
    <property type="term" value="F:sigma factor antagonist activity"/>
    <property type="evidence" value="ECO:0007669"/>
    <property type="project" value="TreeGrafter"/>
</dbReference>
<sequence>MDSLRAAQIHNALATLCKKMDKELLYKYINGQTSEQEEKTIVDWLDADPNNQKELNALWSMQDALIANVPYPHHPHLQLPTRRLKWYRQRFIRICTQAAAVLLLVAGSWYASRTVIIEDTAKQYLSVAAPAGQRIDITLQDGTSVCLNSGAKLEYPIRFNRNRRVKLSGEAMFNVEHDAAHPFIVETFACDVEVLGTKFNVTADELTHDFTTALLRGKVKVTNKLASGDQIILDPNEKVCLNGKRLVLTRIENTDDYLWTEGILNLVGHPFADIIAKMEKTYGVKIQIQTAELPQIDVIRGKIPVNMGLDYALRALQKITPFQYEKDENNVIHIK</sequence>
<feature type="domain" description="FecR protein" evidence="2">
    <location>
        <begin position="128"/>
        <end position="220"/>
    </location>
</feature>
<evidence type="ECO:0000313" key="4">
    <source>
        <dbReference type="EMBL" id="MCQ5082616.1"/>
    </source>
</evidence>
<dbReference type="EMBL" id="JANGBQ010000007">
    <property type="protein sequence ID" value="MCQ5082616.1"/>
    <property type="molecule type" value="Genomic_DNA"/>
</dbReference>
<dbReference type="InterPro" id="IPR006860">
    <property type="entry name" value="FecR"/>
</dbReference>
<dbReference type="Gene3D" id="2.60.120.1440">
    <property type="match status" value="1"/>
</dbReference>
<evidence type="ECO:0000259" key="2">
    <source>
        <dbReference type="Pfam" id="PF04773"/>
    </source>
</evidence>